<dbReference type="Pfam" id="PF03765">
    <property type="entry name" value="CRAL_TRIO_N"/>
    <property type="match status" value="1"/>
</dbReference>
<dbReference type="InterPro" id="IPR036865">
    <property type="entry name" value="CRAL-TRIO_dom_sf"/>
</dbReference>
<dbReference type="SMART" id="SM00516">
    <property type="entry name" value="SEC14"/>
    <property type="match status" value="1"/>
</dbReference>
<keyword evidence="4" id="KW-0333">Golgi apparatus</keyword>
<feature type="compositionally biased region" description="Polar residues" evidence="7">
    <location>
        <begin position="412"/>
        <end position="423"/>
    </location>
</feature>
<dbReference type="GO" id="GO:0005886">
    <property type="term" value="C:plasma membrane"/>
    <property type="evidence" value="ECO:0007669"/>
    <property type="project" value="UniProtKB-SubCell"/>
</dbReference>
<dbReference type="PROSITE" id="PS50191">
    <property type="entry name" value="CRAL_TRIO"/>
    <property type="match status" value="1"/>
</dbReference>
<comment type="subcellular location">
    <subcellularLocation>
        <location evidence="1">Cell membrane</location>
        <topology evidence="1">Peripheral membrane protein</topology>
    </subcellularLocation>
    <subcellularLocation>
        <location evidence="2">Golgi apparatus membrane</location>
        <topology evidence="2">Peripheral membrane protein</topology>
    </subcellularLocation>
</comment>
<dbReference type="CDD" id="cd00170">
    <property type="entry name" value="SEC14"/>
    <property type="match status" value="1"/>
</dbReference>
<dbReference type="Proteomes" id="UP000623129">
    <property type="component" value="Unassembled WGS sequence"/>
</dbReference>
<feature type="region of interest" description="Disordered" evidence="7">
    <location>
        <begin position="372"/>
        <end position="427"/>
    </location>
</feature>
<name>A0A833VK86_9POAL</name>
<dbReference type="PRINTS" id="PR00180">
    <property type="entry name" value="CRETINALDHBP"/>
</dbReference>
<dbReference type="FunFam" id="3.40.525.10:FF:000011">
    <property type="entry name" value="SEC14 cytosolic factor"/>
    <property type="match status" value="1"/>
</dbReference>
<feature type="compositionally biased region" description="Basic and acidic residues" evidence="7">
    <location>
        <begin position="7"/>
        <end position="24"/>
    </location>
</feature>
<dbReference type="AlphaFoldDB" id="A0A833VK86"/>
<dbReference type="PANTHER" id="PTHR45657:SF64">
    <property type="entry name" value="OS05G0545000 PROTEIN"/>
    <property type="match status" value="1"/>
</dbReference>
<evidence type="ECO:0000313" key="10">
    <source>
        <dbReference type="Proteomes" id="UP000623129"/>
    </source>
</evidence>
<feature type="coiled-coil region" evidence="6">
    <location>
        <begin position="540"/>
        <end position="592"/>
    </location>
</feature>
<protein>
    <recommendedName>
        <fullName evidence="8">CRAL-TRIO domain-containing protein</fullName>
    </recommendedName>
</protein>
<accession>A0A833VK86</accession>
<organism evidence="9 10">
    <name type="scientific">Carex littledalei</name>
    <dbReference type="NCBI Taxonomy" id="544730"/>
    <lineage>
        <taxon>Eukaryota</taxon>
        <taxon>Viridiplantae</taxon>
        <taxon>Streptophyta</taxon>
        <taxon>Embryophyta</taxon>
        <taxon>Tracheophyta</taxon>
        <taxon>Spermatophyta</taxon>
        <taxon>Magnoliopsida</taxon>
        <taxon>Liliopsida</taxon>
        <taxon>Poales</taxon>
        <taxon>Cyperaceae</taxon>
        <taxon>Cyperoideae</taxon>
        <taxon>Cariceae</taxon>
        <taxon>Carex</taxon>
        <taxon>Carex subgen. Euthyceras</taxon>
    </lineage>
</organism>
<keyword evidence="6" id="KW-0175">Coiled coil</keyword>
<dbReference type="InterPro" id="IPR011074">
    <property type="entry name" value="CRAL/TRIO_N_dom"/>
</dbReference>
<dbReference type="InterPro" id="IPR001251">
    <property type="entry name" value="CRAL-TRIO_dom"/>
</dbReference>
<dbReference type="PANTHER" id="PTHR45657">
    <property type="entry name" value="CRAL-TRIO DOMAIN-CONTAINING PROTEIN YKL091C-RELATED"/>
    <property type="match status" value="1"/>
</dbReference>
<evidence type="ECO:0000256" key="5">
    <source>
        <dbReference type="ARBA" id="ARBA00038020"/>
    </source>
</evidence>
<dbReference type="InterPro" id="IPR036273">
    <property type="entry name" value="CRAL/TRIO_N_dom_sf"/>
</dbReference>
<proteinExistence type="inferred from homology"/>
<dbReference type="Pfam" id="PF00650">
    <property type="entry name" value="CRAL_TRIO"/>
    <property type="match status" value="1"/>
</dbReference>
<evidence type="ECO:0000313" key="9">
    <source>
        <dbReference type="EMBL" id="KAF3326669.1"/>
    </source>
</evidence>
<comment type="caution">
    <text evidence="9">The sequence shown here is derived from an EMBL/GenBank/DDBJ whole genome shotgun (WGS) entry which is preliminary data.</text>
</comment>
<evidence type="ECO:0000256" key="7">
    <source>
        <dbReference type="SAM" id="MobiDB-lite"/>
    </source>
</evidence>
<evidence type="ECO:0000259" key="8">
    <source>
        <dbReference type="PROSITE" id="PS50191"/>
    </source>
</evidence>
<keyword evidence="3" id="KW-0813">Transport</keyword>
<keyword evidence="3" id="KW-0653">Protein transport</keyword>
<evidence type="ECO:0000256" key="6">
    <source>
        <dbReference type="SAM" id="Coils"/>
    </source>
</evidence>
<feature type="region of interest" description="Disordered" evidence="7">
    <location>
        <begin position="1"/>
        <end position="30"/>
    </location>
</feature>
<feature type="domain" description="CRAL-TRIO" evidence="8">
    <location>
        <begin position="147"/>
        <end position="321"/>
    </location>
</feature>
<dbReference type="InterPro" id="IPR051026">
    <property type="entry name" value="PI/PC_transfer"/>
</dbReference>
<keyword evidence="10" id="KW-1185">Reference proteome</keyword>
<dbReference type="Gene3D" id="3.40.525.10">
    <property type="entry name" value="CRAL-TRIO lipid binding domain"/>
    <property type="match status" value="1"/>
</dbReference>
<evidence type="ECO:0000256" key="4">
    <source>
        <dbReference type="ARBA" id="ARBA00023034"/>
    </source>
</evidence>
<dbReference type="OrthoDB" id="1434354at2759"/>
<dbReference type="Gene3D" id="1.10.8.20">
    <property type="entry name" value="N-terminal domain of phosphatidylinositol transfer protein sec14p"/>
    <property type="match status" value="1"/>
</dbReference>
<comment type="similarity">
    <text evidence="5">Belongs to the SFH family.</text>
</comment>
<dbReference type="EMBL" id="SWLB01000018">
    <property type="protein sequence ID" value="KAF3326669.1"/>
    <property type="molecule type" value="Genomic_DNA"/>
</dbReference>
<evidence type="ECO:0000256" key="1">
    <source>
        <dbReference type="ARBA" id="ARBA00004202"/>
    </source>
</evidence>
<dbReference type="GO" id="GO:0000139">
    <property type="term" value="C:Golgi membrane"/>
    <property type="evidence" value="ECO:0007669"/>
    <property type="project" value="UniProtKB-SubCell"/>
</dbReference>
<dbReference type="GO" id="GO:0015031">
    <property type="term" value="P:protein transport"/>
    <property type="evidence" value="ECO:0007669"/>
    <property type="project" value="UniProtKB-KW"/>
</dbReference>
<dbReference type="SUPFAM" id="SSF52087">
    <property type="entry name" value="CRAL/TRIO domain"/>
    <property type="match status" value="1"/>
</dbReference>
<reference evidence="9" key="1">
    <citation type="submission" date="2020-01" db="EMBL/GenBank/DDBJ databases">
        <title>Genome sequence of Kobresia littledalei, the first chromosome-level genome in the family Cyperaceae.</title>
        <authorList>
            <person name="Qu G."/>
        </authorList>
    </citation>
    <scope>NUCLEOTIDE SEQUENCE</scope>
    <source>
        <strain evidence="9">C.B.Clarke</strain>
        <tissue evidence="9">Leaf</tissue>
    </source>
</reference>
<gene>
    <name evidence="9" type="ORF">FCM35_KLT08299</name>
</gene>
<evidence type="ECO:0000256" key="2">
    <source>
        <dbReference type="ARBA" id="ARBA00004395"/>
    </source>
</evidence>
<dbReference type="SUPFAM" id="SSF46938">
    <property type="entry name" value="CRAL/TRIO N-terminal domain"/>
    <property type="match status" value="1"/>
</dbReference>
<sequence length="624" mass="71853">MSGPLDRTARPRVEWDIKTPKTSDVENTYTDDERKEKKLSAFKKKALSASNKFKHSFKRKGKKKDKNWPGSIEDVRSVEELQAVEAFRQILQQEDLLPPKHDSYHMLLRFLKARKFDLEKAKQMWSDMLQWRKEFGTDTIDEFKYEEKSTVLEYYPQFYHGIDKEGRPVYIELIGKIDPVKLIEVTTIDRYVKYHVREFERCFKEKFPACSIVAKRHIESCTTILDVQGVGLKNFTKHARELITRFQKIDNDNYPETLCRMYIINAGSGFKIIWSTVKSFLDPKTASKIQVLGTKYQNKLLEIIDASELPQFLGGTCTCAEYGGCMRSDRGPWKDPEIMKRVLSGEANFARQIVTISGGKIIAYSKPTRRAKWNSDTSAAESGSEAEETTTPRRSASLPNRILDPVDEEINSKSTRNANTSGAAHSDIEEQVVDKVVDTGYYSASSSTKRTNSRRHALTKVPSTIRSQTITWATVFVMSLFSVVRTVTHRLAKTVPKNQYQYDNYYPRLPLDTSSSMNEVNSYHLRPPSPSPNYAQSDLLESLVRRMGELEEKLDILQKKQSQMPTDKQEMLEAAVRRVDALEAELISTKKALHDALMTQEELLAYIDRQQDAKFRKRRFLCFK</sequence>
<evidence type="ECO:0000256" key="3">
    <source>
        <dbReference type="ARBA" id="ARBA00022927"/>
    </source>
</evidence>
<dbReference type="SMART" id="SM01100">
    <property type="entry name" value="CRAL_TRIO_N"/>
    <property type="match status" value="1"/>
</dbReference>